<evidence type="ECO:0000256" key="1">
    <source>
        <dbReference type="SAM" id="MobiDB-lite"/>
    </source>
</evidence>
<organism evidence="3 4">
    <name type="scientific">Perkinsus olseni</name>
    <name type="common">Perkinsus atlanticus</name>
    <dbReference type="NCBI Taxonomy" id="32597"/>
    <lineage>
        <taxon>Eukaryota</taxon>
        <taxon>Sar</taxon>
        <taxon>Alveolata</taxon>
        <taxon>Perkinsozoa</taxon>
        <taxon>Perkinsea</taxon>
        <taxon>Perkinsida</taxon>
        <taxon>Perkinsidae</taxon>
        <taxon>Perkinsus</taxon>
    </lineage>
</organism>
<dbReference type="SUPFAM" id="SSF49599">
    <property type="entry name" value="TRAF domain-like"/>
    <property type="match status" value="1"/>
</dbReference>
<accession>A0A7J6T3L9</accession>
<feature type="region of interest" description="Disordered" evidence="1">
    <location>
        <begin position="1"/>
        <end position="29"/>
    </location>
</feature>
<dbReference type="AlphaFoldDB" id="A0A7J6T3L9"/>
<feature type="domain" description="MATH" evidence="2">
    <location>
        <begin position="31"/>
        <end position="160"/>
    </location>
</feature>
<dbReference type="Proteomes" id="UP000574390">
    <property type="component" value="Unassembled WGS sequence"/>
</dbReference>
<comment type="caution">
    <text evidence="3">The sequence shown here is derived from an EMBL/GenBank/DDBJ whole genome shotgun (WGS) entry which is preliminary data.</text>
</comment>
<dbReference type="Gene3D" id="2.60.210.10">
    <property type="entry name" value="Apoptosis, Tumor Necrosis Factor Receptor Associated Protein 2, Chain A"/>
    <property type="match status" value="1"/>
</dbReference>
<gene>
    <name evidence="3" type="ORF">FOZ62_010661</name>
</gene>
<reference evidence="3 4" key="1">
    <citation type="submission" date="2020-04" db="EMBL/GenBank/DDBJ databases">
        <title>Perkinsus olseni comparative genomics.</title>
        <authorList>
            <person name="Bogema D.R."/>
        </authorList>
    </citation>
    <scope>NUCLEOTIDE SEQUENCE [LARGE SCALE GENOMIC DNA]</scope>
    <source>
        <strain evidence="3">ATCC PRA-205</strain>
    </source>
</reference>
<dbReference type="EMBL" id="JABANM010010482">
    <property type="protein sequence ID" value="KAF4739302.1"/>
    <property type="molecule type" value="Genomic_DNA"/>
</dbReference>
<dbReference type="CDD" id="cd00121">
    <property type="entry name" value="MATH"/>
    <property type="match status" value="1"/>
</dbReference>
<evidence type="ECO:0000313" key="4">
    <source>
        <dbReference type="Proteomes" id="UP000574390"/>
    </source>
</evidence>
<dbReference type="InterPro" id="IPR008974">
    <property type="entry name" value="TRAF-like"/>
</dbReference>
<evidence type="ECO:0000259" key="2">
    <source>
        <dbReference type="PROSITE" id="PS50144"/>
    </source>
</evidence>
<sequence>MPAAVKSPSGNQGRPDKEVEPKNGANGDPKVSELVFRINDITKFKVGESIRSPSKLIELFNYQLEVYPMGQVDNSLSAYVWAIPTSGVSARVAYENVVMQISLVNHRNEEQSMTRRSGGRSYDMDSPSWGWRKLLDKVLREAENPDFFDDRGGIVIKARVDLTNARFTLTPPPIVPPGPSEQEVRIEDVIDYEIGEDMKFKPVWKGNYRTQVAVYPGGHPDHADGQEALAVYIHILESKAQPPSRFLKLKVTVVNQKEFTDSINWVGSFQTDDAGDDSPTGY</sequence>
<evidence type="ECO:0000313" key="3">
    <source>
        <dbReference type="EMBL" id="KAF4739302.1"/>
    </source>
</evidence>
<dbReference type="PROSITE" id="PS50144">
    <property type="entry name" value="MATH"/>
    <property type="match status" value="1"/>
</dbReference>
<protein>
    <recommendedName>
        <fullName evidence="2">MATH domain-containing protein</fullName>
    </recommendedName>
</protein>
<proteinExistence type="predicted"/>
<dbReference type="InterPro" id="IPR002083">
    <property type="entry name" value="MATH/TRAF_dom"/>
</dbReference>
<name>A0A7J6T3L9_PEROL</name>